<evidence type="ECO:0000256" key="1">
    <source>
        <dbReference type="ARBA" id="ARBA00000085"/>
    </source>
</evidence>
<dbReference type="PANTHER" id="PTHR41523">
    <property type="entry name" value="TWO-COMPONENT SYSTEM SENSOR PROTEIN"/>
    <property type="match status" value="1"/>
</dbReference>
<evidence type="ECO:0000256" key="9">
    <source>
        <dbReference type="SAM" id="Phobius"/>
    </source>
</evidence>
<keyword evidence="5" id="KW-0547">Nucleotide-binding</keyword>
<dbReference type="SUPFAM" id="SSF55874">
    <property type="entry name" value="ATPase domain of HSP90 chaperone/DNA topoisomerase II/histidine kinase"/>
    <property type="match status" value="1"/>
</dbReference>
<accession>A0A0F5Q6K3</accession>
<dbReference type="OrthoDB" id="9767435at2"/>
<evidence type="ECO:0000259" key="10">
    <source>
        <dbReference type="PROSITE" id="PS50109"/>
    </source>
</evidence>
<dbReference type="Pfam" id="PF07568">
    <property type="entry name" value="HisKA_2"/>
    <property type="match status" value="1"/>
</dbReference>
<dbReference type="EMBL" id="LANJ01000021">
    <property type="protein sequence ID" value="KKC36557.1"/>
    <property type="molecule type" value="Genomic_DNA"/>
</dbReference>
<dbReference type="Gene3D" id="3.30.565.10">
    <property type="entry name" value="Histidine kinase-like ATPase, C-terminal domain"/>
    <property type="match status" value="1"/>
</dbReference>
<evidence type="ECO:0000256" key="4">
    <source>
        <dbReference type="ARBA" id="ARBA00022679"/>
    </source>
</evidence>
<keyword evidence="9" id="KW-0472">Membrane</keyword>
<dbReference type="RefSeq" id="WP_046140924.1">
    <property type="nucleotide sequence ID" value="NZ_LANJ01000021.1"/>
</dbReference>
<protein>
    <recommendedName>
        <fullName evidence="2">histidine kinase</fullName>
        <ecNumber evidence="2">2.7.13.3</ecNumber>
    </recommendedName>
</protein>
<evidence type="ECO:0000256" key="7">
    <source>
        <dbReference type="ARBA" id="ARBA00022840"/>
    </source>
</evidence>
<keyword evidence="9" id="KW-1133">Transmembrane helix</keyword>
<name>A0A0F5Q6K3_9HYPH</name>
<dbReference type="SMART" id="SM00387">
    <property type="entry name" value="HATPase_c"/>
    <property type="match status" value="1"/>
</dbReference>
<dbReference type="InterPro" id="IPR003594">
    <property type="entry name" value="HATPase_dom"/>
</dbReference>
<keyword evidence="8" id="KW-0175">Coiled coil</keyword>
<dbReference type="PANTHER" id="PTHR41523:SF8">
    <property type="entry name" value="ETHYLENE RESPONSE SENSOR PROTEIN"/>
    <property type="match status" value="1"/>
</dbReference>
<keyword evidence="7" id="KW-0067">ATP-binding</keyword>
<dbReference type="InterPro" id="IPR036890">
    <property type="entry name" value="HATPase_C_sf"/>
</dbReference>
<feature type="coiled-coil region" evidence="8">
    <location>
        <begin position="243"/>
        <end position="301"/>
    </location>
</feature>
<evidence type="ECO:0000256" key="5">
    <source>
        <dbReference type="ARBA" id="ARBA00022741"/>
    </source>
</evidence>
<dbReference type="STRING" id="1293439.WH87_13935"/>
<dbReference type="CDD" id="cd19410">
    <property type="entry name" value="HK9-like_sensor"/>
    <property type="match status" value="1"/>
</dbReference>
<evidence type="ECO:0000313" key="11">
    <source>
        <dbReference type="EMBL" id="KKC36557.1"/>
    </source>
</evidence>
<dbReference type="PROSITE" id="PS50109">
    <property type="entry name" value="HIS_KIN"/>
    <property type="match status" value="1"/>
</dbReference>
<evidence type="ECO:0000313" key="12">
    <source>
        <dbReference type="Proteomes" id="UP000033411"/>
    </source>
</evidence>
<dbReference type="Pfam" id="PF02518">
    <property type="entry name" value="HATPase_c"/>
    <property type="match status" value="1"/>
</dbReference>
<evidence type="ECO:0000256" key="2">
    <source>
        <dbReference type="ARBA" id="ARBA00012438"/>
    </source>
</evidence>
<keyword evidence="9" id="KW-0812">Transmembrane</keyword>
<sequence length="464" mass="50153">MTSEKLEVAPIRLIRRRLAVLVSLLLVVFAAGAALVLVRSIDKQVDDVLHTYDVRNKARELTIALTEAESSQRGYMLTRDPSYLEPYRAAADTIGARTQALIAATEDDGVQAERVHSIVGEINTKVAEMARTVELVASERDQEAQNLVQTGMGARLMDSVRQTLGMFIADEDQKLLERNAGIDTYRRLLVGMIILALAGAVVLAYVLLIRTQRRLTSLWESQDQLRSANEILEEHVRSRTVALEEARAHAERERRRVEALLQDTNHRIGNSLATVSSLLGLQLLRSKSDEVRDALDAARARVHAIASAHRRLRLGDDLETASADEFLGAVLDDIGLSAKGERAVTVVGEIEPIVIGARDATTIGILVGELVTNALKHGFPNDRKGVITVSFLNKDGVPTLIVADDGIGMADHASPGESGLGTVIVKQLATQFGGVPHYSGRAEGGLVVTVPLPGIDGASHSHSI</sequence>
<feature type="domain" description="Histidine kinase" evidence="10">
    <location>
        <begin position="263"/>
        <end position="456"/>
    </location>
</feature>
<proteinExistence type="predicted"/>
<dbReference type="InterPro" id="IPR011495">
    <property type="entry name" value="Sig_transdc_His_kin_sub2_dim/P"/>
</dbReference>
<evidence type="ECO:0000256" key="3">
    <source>
        <dbReference type="ARBA" id="ARBA00022553"/>
    </source>
</evidence>
<dbReference type="Proteomes" id="UP000033411">
    <property type="component" value="Unassembled WGS sequence"/>
</dbReference>
<keyword evidence="6" id="KW-0418">Kinase</keyword>
<feature type="transmembrane region" description="Helical" evidence="9">
    <location>
        <begin position="188"/>
        <end position="208"/>
    </location>
</feature>
<keyword evidence="4" id="KW-0808">Transferase</keyword>
<comment type="catalytic activity">
    <reaction evidence="1">
        <text>ATP + protein L-histidine = ADP + protein N-phospho-L-histidine.</text>
        <dbReference type="EC" id="2.7.13.3"/>
    </reaction>
</comment>
<dbReference type="GO" id="GO:0005524">
    <property type="term" value="F:ATP binding"/>
    <property type="evidence" value="ECO:0007669"/>
    <property type="project" value="UniProtKB-KW"/>
</dbReference>
<evidence type="ECO:0000256" key="8">
    <source>
        <dbReference type="SAM" id="Coils"/>
    </source>
</evidence>
<dbReference type="EC" id="2.7.13.3" evidence="2"/>
<dbReference type="GO" id="GO:0004673">
    <property type="term" value="F:protein histidine kinase activity"/>
    <property type="evidence" value="ECO:0007669"/>
    <property type="project" value="UniProtKB-EC"/>
</dbReference>
<evidence type="ECO:0000256" key="6">
    <source>
        <dbReference type="ARBA" id="ARBA00022777"/>
    </source>
</evidence>
<dbReference type="PATRIC" id="fig|1293439.3.peg.2521"/>
<comment type="caution">
    <text evidence="11">The sequence shown here is derived from an EMBL/GenBank/DDBJ whole genome shotgun (WGS) entry which is preliminary data.</text>
</comment>
<keyword evidence="12" id="KW-1185">Reference proteome</keyword>
<dbReference type="InterPro" id="IPR005467">
    <property type="entry name" value="His_kinase_dom"/>
</dbReference>
<dbReference type="AlphaFoldDB" id="A0A0F5Q6K3"/>
<gene>
    <name evidence="11" type="ORF">WH87_13935</name>
</gene>
<organism evidence="11 12">
    <name type="scientific">Devosia epidermidihirudinis</name>
    <dbReference type="NCBI Taxonomy" id="1293439"/>
    <lineage>
        <taxon>Bacteria</taxon>
        <taxon>Pseudomonadati</taxon>
        <taxon>Pseudomonadota</taxon>
        <taxon>Alphaproteobacteria</taxon>
        <taxon>Hyphomicrobiales</taxon>
        <taxon>Devosiaceae</taxon>
        <taxon>Devosia</taxon>
    </lineage>
</organism>
<dbReference type="InterPro" id="IPR007891">
    <property type="entry name" value="CHASE3"/>
</dbReference>
<dbReference type="Pfam" id="PF05227">
    <property type="entry name" value="CHASE3"/>
    <property type="match status" value="1"/>
</dbReference>
<keyword evidence="3" id="KW-0597">Phosphoprotein</keyword>
<reference evidence="11 12" key="1">
    <citation type="submission" date="2015-03" db="EMBL/GenBank/DDBJ databases">
        <authorList>
            <person name="Lepp D."/>
            <person name="Hassan Y.I."/>
            <person name="Li X.-Z."/>
            <person name="Zhou T."/>
        </authorList>
    </citation>
    <scope>NUCLEOTIDE SEQUENCE [LARGE SCALE GENOMIC DNA]</scope>
    <source>
        <strain evidence="11 12">E84</strain>
    </source>
</reference>